<dbReference type="Proteomes" id="UP000683139">
    <property type="component" value="Unassembled WGS sequence"/>
</dbReference>
<gene>
    <name evidence="1" type="ORF">J40TS1_00890</name>
</gene>
<proteinExistence type="predicted"/>
<dbReference type="EMBL" id="BOSE01000001">
    <property type="protein sequence ID" value="GIP14447.1"/>
    <property type="molecule type" value="Genomic_DNA"/>
</dbReference>
<comment type="caution">
    <text evidence="1">The sequence shown here is derived from an EMBL/GenBank/DDBJ whole genome shotgun (WGS) entry which is preliminary data.</text>
</comment>
<reference evidence="1" key="1">
    <citation type="submission" date="2021-03" db="EMBL/GenBank/DDBJ databases">
        <title>Antimicrobial resistance genes in bacteria isolated from Japanese honey, and their potential for conferring macrolide and lincosamide resistance in the American foulbrood pathogen Paenibacillus larvae.</title>
        <authorList>
            <person name="Okamoto M."/>
            <person name="Kumagai M."/>
            <person name="Kanamori H."/>
            <person name="Takamatsu D."/>
        </authorList>
    </citation>
    <scope>NUCLEOTIDE SEQUENCE</scope>
    <source>
        <strain evidence="1">J40TS1</strain>
    </source>
</reference>
<keyword evidence="2" id="KW-1185">Reference proteome</keyword>
<organism evidence="1 2">
    <name type="scientific">Paenibacillus montaniterrae</name>
    <dbReference type="NCBI Taxonomy" id="429341"/>
    <lineage>
        <taxon>Bacteria</taxon>
        <taxon>Bacillati</taxon>
        <taxon>Bacillota</taxon>
        <taxon>Bacilli</taxon>
        <taxon>Bacillales</taxon>
        <taxon>Paenibacillaceae</taxon>
        <taxon>Paenibacillus</taxon>
    </lineage>
</organism>
<accession>A0A919YHH1</accession>
<sequence>MCRLTPSSNEIIEDGVVFRGHEGVVNSYTTLSDTSAAGPTALAYPEGDTKPYAHNTINNIIKSPR</sequence>
<protein>
    <submittedName>
        <fullName evidence="1">Uncharacterized protein</fullName>
    </submittedName>
</protein>
<evidence type="ECO:0000313" key="2">
    <source>
        <dbReference type="Proteomes" id="UP000683139"/>
    </source>
</evidence>
<dbReference type="AlphaFoldDB" id="A0A919YHH1"/>
<evidence type="ECO:0000313" key="1">
    <source>
        <dbReference type="EMBL" id="GIP14447.1"/>
    </source>
</evidence>
<name>A0A919YHH1_9BACL</name>